<proteinExistence type="predicted"/>
<dbReference type="EnsemblMetazoa" id="XM_028292746.2">
    <property type="protein sequence ID" value="XP_028148547.1"/>
    <property type="gene ID" value="LOC114341935"/>
</dbReference>
<name>A0A6P7GR64_DIAVI</name>
<feature type="transmembrane region" description="Helical" evidence="1">
    <location>
        <begin position="12"/>
        <end position="34"/>
    </location>
</feature>
<dbReference type="RefSeq" id="XP_028148547.1">
    <property type="nucleotide sequence ID" value="XM_028292746.1"/>
</dbReference>
<reference evidence="2" key="2">
    <citation type="submission" date="2025-05" db="UniProtKB">
        <authorList>
            <consortium name="EnsemblMetazoa"/>
        </authorList>
    </citation>
    <scope>IDENTIFICATION</scope>
</reference>
<gene>
    <name evidence="4" type="primary">LOC114341935</name>
</gene>
<dbReference type="KEGG" id="dvv:114341935"/>
<evidence type="ECO:0000256" key="1">
    <source>
        <dbReference type="SAM" id="Phobius"/>
    </source>
</evidence>
<dbReference type="InParanoid" id="A0A6P7GR64"/>
<evidence type="ECO:0000313" key="4">
    <source>
        <dbReference type="RefSeq" id="XP_028148547.1"/>
    </source>
</evidence>
<dbReference type="OrthoDB" id="6784484at2759"/>
<keyword evidence="1" id="KW-0472">Membrane</keyword>
<evidence type="ECO:0000313" key="2">
    <source>
        <dbReference type="EnsemblMetazoa" id="XP_028148547.1"/>
    </source>
</evidence>
<reference evidence="4" key="1">
    <citation type="submission" date="2025-04" db="UniProtKB">
        <authorList>
            <consortium name="RefSeq"/>
        </authorList>
    </citation>
    <scope>IDENTIFICATION</scope>
    <source>
        <tissue evidence="4">Whole insect</tissue>
    </source>
</reference>
<sequence length="170" mass="19473">MVVTIVWMHNWISLILAVVSLFIVILFLFFCTCLEKKKEPTHFYIIDEKGIRRDNVKNELVGASPCNLNLFRRFSLTSEPEHIFTSKNLPFYSINNETGHSSKDLVDSMETTKSFDNLVLQFDGSDLPLTYRDELRSCVSVESLNSFYSAHPSTITRGTSRESFCSLISE</sequence>
<accession>A0A6P7GR64</accession>
<keyword evidence="1" id="KW-1133">Transmembrane helix</keyword>
<dbReference type="GeneID" id="114341935"/>
<dbReference type="Proteomes" id="UP001652700">
    <property type="component" value="Unplaced"/>
</dbReference>
<organism evidence="4">
    <name type="scientific">Diabrotica virgifera virgifera</name>
    <name type="common">western corn rootworm</name>
    <dbReference type="NCBI Taxonomy" id="50390"/>
    <lineage>
        <taxon>Eukaryota</taxon>
        <taxon>Metazoa</taxon>
        <taxon>Ecdysozoa</taxon>
        <taxon>Arthropoda</taxon>
        <taxon>Hexapoda</taxon>
        <taxon>Insecta</taxon>
        <taxon>Pterygota</taxon>
        <taxon>Neoptera</taxon>
        <taxon>Endopterygota</taxon>
        <taxon>Coleoptera</taxon>
        <taxon>Polyphaga</taxon>
        <taxon>Cucujiformia</taxon>
        <taxon>Chrysomeloidea</taxon>
        <taxon>Chrysomelidae</taxon>
        <taxon>Galerucinae</taxon>
        <taxon>Diabroticina</taxon>
        <taxon>Diabroticites</taxon>
        <taxon>Diabrotica</taxon>
    </lineage>
</organism>
<protein>
    <submittedName>
        <fullName evidence="4">Uncharacterized protein LOC114341935 isoform X1</fullName>
    </submittedName>
</protein>
<dbReference type="AlphaFoldDB" id="A0A6P7GR64"/>
<keyword evidence="3" id="KW-1185">Reference proteome</keyword>
<evidence type="ECO:0000313" key="3">
    <source>
        <dbReference type="Proteomes" id="UP001652700"/>
    </source>
</evidence>
<keyword evidence="1" id="KW-0812">Transmembrane</keyword>